<comment type="caution">
    <text evidence="3">The sequence shown here is derived from an EMBL/GenBank/DDBJ whole genome shotgun (WGS) entry which is preliminary data.</text>
</comment>
<evidence type="ECO:0000313" key="3">
    <source>
        <dbReference type="EMBL" id="MCY9280641.1"/>
    </source>
</evidence>
<protein>
    <recommendedName>
        <fullName evidence="5">Membrane bound lipoprotein</fullName>
    </recommendedName>
</protein>
<dbReference type="AlphaFoldDB" id="A0AA90F5B9"/>
<feature type="signal peptide" evidence="2">
    <location>
        <begin position="1"/>
        <end position="22"/>
    </location>
</feature>
<accession>A0AA90F5B9</accession>
<dbReference type="PROSITE" id="PS51257">
    <property type="entry name" value="PROKAR_LIPOPROTEIN"/>
    <property type="match status" value="1"/>
</dbReference>
<feature type="chain" id="PRO_5041716627" description="Membrane bound lipoprotein" evidence="2">
    <location>
        <begin position="23"/>
        <end position="106"/>
    </location>
</feature>
<name>A0AA90F5B9_9BACI</name>
<dbReference type="RefSeq" id="WP_268294858.1">
    <property type="nucleotide sequence ID" value="NZ_JALAJD010000002.1"/>
</dbReference>
<evidence type="ECO:0000256" key="2">
    <source>
        <dbReference type="SAM" id="SignalP"/>
    </source>
</evidence>
<gene>
    <name evidence="3" type="ORF">MOE73_11255</name>
</gene>
<proteinExistence type="predicted"/>
<reference evidence="3" key="1">
    <citation type="submission" date="2022-02" db="EMBL/GenBank/DDBJ databases">
        <title>Crop Bioprotection Bacillus Genome Sequencing.</title>
        <authorList>
            <person name="Dunlap C."/>
        </authorList>
    </citation>
    <scope>NUCLEOTIDE SEQUENCE</scope>
    <source>
        <strain evidence="3">T20C14</strain>
    </source>
</reference>
<dbReference type="Proteomes" id="UP001066455">
    <property type="component" value="Unassembled WGS sequence"/>
</dbReference>
<evidence type="ECO:0008006" key="5">
    <source>
        <dbReference type="Google" id="ProtNLM"/>
    </source>
</evidence>
<keyword evidence="2" id="KW-0732">Signal</keyword>
<sequence length="106" mass="11376">MKKLIVLTLSMLLLLSACGTSGQSEDKSSSDNKNAASEETITKEGSFAGLADSHTIAVNIDGKETTLQVDEDLQDKVNSIEEGKKVEVQYTKGENGVLELKSIETK</sequence>
<organism evidence="3 4">
    <name type="scientific">Bacillus haynesii</name>
    <dbReference type="NCBI Taxonomy" id="1925021"/>
    <lineage>
        <taxon>Bacteria</taxon>
        <taxon>Bacillati</taxon>
        <taxon>Bacillota</taxon>
        <taxon>Bacilli</taxon>
        <taxon>Bacillales</taxon>
        <taxon>Bacillaceae</taxon>
        <taxon>Bacillus</taxon>
    </lineage>
</organism>
<evidence type="ECO:0000313" key="4">
    <source>
        <dbReference type="Proteomes" id="UP001066455"/>
    </source>
</evidence>
<dbReference type="EMBL" id="JALAXI010000010">
    <property type="protein sequence ID" value="MCY9280641.1"/>
    <property type="molecule type" value="Genomic_DNA"/>
</dbReference>
<evidence type="ECO:0000256" key="1">
    <source>
        <dbReference type="SAM" id="MobiDB-lite"/>
    </source>
</evidence>
<feature type="region of interest" description="Disordered" evidence="1">
    <location>
        <begin position="19"/>
        <end position="44"/>
    </location>
</feature>